<gene>
    <name evidence="2" type="ORF">F5147DRAFT_773583</name>
</gene>
<sequence length="203" mass="23352">MVASHETADDGVSPHPYWYARVLGIHHVMVEHPSIRKATRMEFLRVRWFGRDPDWASGPGALRLDRIGYVPDSDDEAFRFLVPSHVLRACHLIPAFALGKTMDLLGPSKYRDSDEGDWVNYYVMRYIDRDMMMRYLGTGIGHMHPPGFPNETQSLQIVSEDRYVPPATRLDKRTICDVSEDSDSDAWNEDGSEKDFDENVYEL</sequence>
<evidence type="ECO:0000313" key="2">
    <source>
        <dbReference type="EMBL" id="KAG2108371.1"/>
    </source>
</evidence>
<dbReference type="RefSeq" id="XP_041292816.1">
    <property type="nucleotide sequence ID" value="XM_041441482.1"/>
</dbReference>
<dbReference type="GeneID" id="64703741"/>
<comment type="caution">
    <text evidence="2">The sequence shown here is derived from an EMBL/GenBank/DDBJ whole genome shotgun (WGS) entry which is preliminary data.</text>
</comment>
<dbReference type="Proteomes" id="UP000823399">
    <property type="component" value="Unassembled WGS sequence"/>
</dbReference>
<name>A0A9P7F7F4_9AGAM</name>
<evidence type="ECO:0000256" key="1">
    <source>
        <dbReference type="SAM" id="MobiDB-lite"/>
    </source>
</evidence>
<dbReference type="OrthoDB" id="3267098at2759"/>
<dbReference type="AlphaFoldDB" id="A0A9P7F7F4"/>
<accession>A0A9P7F7F4</accession>
<organism evidence="2 3">
    <name type="scientific">Suillus discolor</name>
    <dbReference type="NCBI Taxonomy" id="1912936"/>
    <lineage>
        <taxon>Eukaryota</taxon>
        <taxon>Fungi</taxon>
        <taxon>Dikarya</taxon>
        <taxon>Basidiomycota</taxon>
        <taxon>Agaricomycotina</taxon>
        <taxon>Agaricomycetes</taxon>
        <taxon>Agaricomycetidae</taxon>
        <taxon>Boletales</taxon>
        <taxon>Suillineae</taxon>
        <taxon>Suillaceae</taxon>
        <taxon>Suillus</taxon>
    </lineage>
</organism>
<proteinExistence type="predicted"/>
<protein>
    <submittedName>
        <fullName evidence="2">Uncharacterized protein</fullName>
    </submittedName>
</protein>
<evidence type="ECO:0000313" key="3">
    <source>
        <dbReference type="Proteomes" id="UP000823399"/>
    </source>
</evidence>
<keyword evidence="3" id="KW-1185">Reference proteome</keyword>
<dbReference type="EMBL" id="JABBWM010000027">
    <property type="protein sequence ID" value="KAG2108371.1"/>
    <property type="molecule type" value="Genomic_DNA"/>
</dbReference>
<reference evidence="2" key="1">
    <citation type="journal article" date="2020" name="New Phytol.">
        <title>Comparative genomics reveals dynamic genome evolution in host specialist ectomycorrhizal fungi.</title>
        <authorList>
            <person name="Lofgren L.A."/>
            <person name="Nguyen N.H."/>
            <person name="Vilgalys R."/>
            <person name="Ruytinx J."/>
            <person name="Liao H.L."/>
            <person name="Branco S."/>
            <person name="Kuo A."/>
            <person name="LaButti K."/>
            <person name="Lipzen A."/>
            <person name="Andreopoulos W."/>
            <person name="Pangilinan J."/>
            <person name="Riley R."/>
            <person name="Hundley H."/>
            <person name="Na H."/>
            <person name="Barry K."/>
            <person name="Grigoriev I.V."/>
            <person name="Stajich J.E."/>
            <person name="Kennedy P.G."/>
        </authorList>
    </citation>
    <scope>NUCLEOTIDE SEQUENCE</scope>
    <source>
        <strain evidence="2">FC423</strain>
    </source>
</reference>
<feature type="region of interest" description="Disordered" evidence="1">
    <location>
        <begin position="179"/>
        <end position="203"/>
    </location>
</feature>